<name>A0A1Y1IA27_KLENI</name>
<dbReference type="STRING" id="105231.A0A1Y1IA27"/>
<dbReference type="Pfam" id="PF06405">
    <property type="entry name" value="RCC_reductase"/>
    <property type="match status" value="1"/>
</dbReference>
<keyword evidence="2" id="KW-1185">Reference proteome</keyword>
<proteinExistence type="predicted"/>
<accession>A0A1Y1IA27</accession>
<dbReference type="Gene3D" id="3.40.1500.20">
    <property type="match status" value="1"/>
</dbReference>
<sequence length="175" mass="19926">MRQESIDSLERPFTESWQLDNDWDDQSEPSGMFEAGYLMYTLVMEVVEKSFGGRLLLTRTPPDIRHFQSQDGSVVGELVFWRGNGKDTVRLVQSKLKVERPGMPGQPGAKVCRWSVFLMLGPATDAPHYVLELSVSPTLIFVSTDMLPRRDLVMHQAYLDEVYETSGAREMHSKI</sequence>
<dbReference type="InterPro" id="IPR009439">
    <property type="entry name" value="RCC_reductase"/>
</dbReference>
<dbReference type="EMBL" id="DF237190">
    <property type="protein sequence ID" value="GAQ85567.1"/>
    <property type="molecule type" value="Genomic_DNA"/>
</dbReference>
<evidence type="ECO:0000313" key="1">
    <source>
        <dbReference type="EMBL" id="GAQ85567.1"/>
    </source>
</evidence>
<evidence type="ECO:0000313" key="2">
    <source>
        <dbReference type="Proteomes" id="UP000054558"/>
    </source>
</evidence>
<dbReference type="OMA" id="TLAHCQP"/>
<dbReference type="Proteomes" id="UP000054558">
    <property type="component" value="Unassembled WGS sequence"/>
</dbReference>
<reference evidence="1 2" key="1">
    <citation type="journal article" date="2014" name="Nat. Commun.">
        <title>Klebsormidium flaccidum genome reveals primary factors for plant terrestrial adaptation.</title>
        <authorList>
            <person name="Hori K."/>
            <person name="Maruyama F."/>
            <person name="Fujisawa T."/>
            <person name="Togashi T."/>
            <person name="Yamamoto N."/>
            <person name="Seo M."/>
            <person name="Sato S."/>
            <person name="Yamada T."/>
            <person name="Mori H."/>
            <person name="Tajima N."/>
            <person name="Moriyama T."/>
            <person name="Ikeuchi M."/>
            <person name="Watanabe M."/>
            <person name="Wada H."/>
            <person name="Kobayashi K."/>
            <person name="Saito M."/>
            <person name="Masuda T."/>
            <person name="Sasaki-Sekimoto Y."/>
            <person name="Mashiguchi K."/>
            <person name="Awai K."/>
            <person name="Shimojima M."/>
            <person name="Masuda S."/>
            <person name="Iwai M."/>
            <person name="Nobusawa T."/>
            <person name="Narise T."/>
            <person name="Kondo S."/>
            <person name="Saito H."/>
            <person name="Sato R."/>
            <person name="Murakawa M."/>
            <person name="Ihara Y."/>
            <person name="Oshima-Yamada Y."/>
            <person name="Ohtaka K."/>
            <person name="Satoh M."/>
            <person name="Sonobe K."/>
            <person name="Ishii M."/>
            <person name="Ohtani R."/>
            <person name="Kanamori-Sato M."/>
            <person name="Honoki R."/>
            <person name="Miyazaki D."/>
            <person name="Mochizuki H."/>
            <person name="Umetsu J."/>
            <person name="Higashi K."/>
            <person name="Shibata D."/>
            <person name="Kamiya Y."/>
            <person name="Sato N."/>
            <person name="Nakamura Y."/>
            <person name="Tabata S."/>
            <person name="Ida S."/>
            <person name="Kurokawa K."/>
            <person name="Ohta H."/>
        </authorList>
    </citation>
    <scope>NUCLEOTIDE SEQUENCE [LARGE SCALE GENOMIC DNA]</scope>
    <source>
        <strain evidence="1 2">NIES-2285</strain>
    </source>
</reference>
<dbReference type="GO" id="GO:0051743">
    <property type="term" value="F:red chlorophyll catabolite reductase activity"/>
    <property type="evidence" value="ECO:0007669"/>
    <property type="project" value="InterPro"/>
</dbReference>
<dbReference type="AlphaFoldDB" id="A0A1Y1IA27"/>
<dbReference type="OrthoDB" id="26525at2759"/>
<organism evidence="1 2">
    <name type="scientific">Klebsormidium nitens</name>
    <name type="common">Green alga</name>
    <name type="synonym">Ulothrix nitens</name>
    <dbReference type="NCBI Taxonomy" id="105231"/>
    <lineage>
        <taxon>Eukaryota</taxon>
        <taxon>Viridiplantae</taxon>
        <taxon>Streptophyta</taxon>
        <taxon>Klebsormidiophyceae</taxon>
        <taxon>Klebsormidiales</taxon>
        <taxon>Klebsormidiaceae</taxon>
        <taxon>Klebsormidium</taxon>
    </lineage>
</organism>
<gene>
    <name evidence="1" type="ORF">KFL_002410170</name>
</gene>
<dbReference type="PANTHER" id="PTHR34685">
    <property type="entry name" value="RED CHLOROPHYLL CATABOLITE REDUCTASE, CHLOROPLASTIC"/>
    <property type="match status" value="1"/>
</dbReference>
<dbReference type="PANTHER" id="PTHR34685:SF2">
    <property type="entry name" value="RED CHLOROPHYLL CATABOLITE REDUCTASE, CHLOROPLASTIC"/>
    <property type="match status" value="1"/>
</dbReference>
<protein>
    <submittedName>
        <fullName evidence="1">Putative red chlorophyll catabolite reductase</fullName>
    </submittedName>
</protein>